<evidence type="ECO:0000256" key="8">
    <source>
        <dbReference type="SAM" id="Phobius"/>
    </source>
</evidence>
<organism evidence="9 10">
    <name type="scientific">Thermoflexibacter ruber</name>
    <dbReference type="NCBI Taxonomy" id="1003"/>
    <lineage>
        <taxon>Bacteria</taxon>
        <taxon>Pseudomonadati</taxon>
        <taxon>Bacteroidota</taxon>
        <taxon>Cytophagia</taxon>
        <taxon>Cytophagales</taxon>
        <taxon>Thermoflexibacteraceae</taxon>
        <taxon>Thermoflexibacter</taxon>
    </lineage>
</organism>
<evidence type="ECO:0000256" key="5">
    <source>
        <dbReference type="ARBA" id="ARBA00022692"/>
    </source>
</evidence>
<protein>
    <submittedName>
        <fullName evidence="9">Cobalt-zinc-cadmium resistance protein CzcA</fullName>
    </submittedName>
</protein>
<dbReference type="SUPFAM" id="SSF82693">
    <property type="entry name" value="Multidrug efflux transporter AcrB pore domain, PN1, PN2, PC1 and PC2 subdomains"/>
    <property type="match status" value="3"/>
</dbReference>
<keyword evidence="6 8" id="KW-1133">Transmembrane helix</keyword>
<dbReference type="EMBL" id="FONY01000039">
    <property type="protein sequence ID" value="SFF47510.1"/>
    <property type="molecule type" value="Genomic_DNA"/>
</dbReference>
<evidence type="ECO:0000256" key="1">
    <source>
        <dbReference type="ARBA" id="ARBA00004651"/>
    </source>
</evidence>
<dbReference type="Gene3D" id="1.20.1640.10">
    <property type="entry name" value="Multidrug efflux transporter AcrB transmembrane domain"/>
    <property type="match status" value="2"/>
</dbReference>
<evidence type="ECO:0000256" key="3">
    <source>
        <dbReference type="ARBA" id="ARBA00022448"/>
    </source>
</evidence>
<feature type="transmembrane region" description="Helical" evidence="8">
    <location>
        <begin position="877"/>
        <end position="896"/>
    </location>
</feature>
<feature type="transmembrane region" description="Helical" evidence="8">
    <location>
        <begin position="974"/>
        <end position="994"/>
    </location>
</feature>
<dbReference type="GO" id="GO:0008324">
    <property type="term" value="F:monoatomic cation transmembrane transporter activity"/>
    <property type="evidence" value="ECO:0007669"/>
    <property type="project" value="InterPro"/>
</dbReference>
<feature type="transmembrane region" description="Helical" evidence="8">
    <location>
        <begin position="1006"/>
        <end position="1033"/>
    </location>
</feature>
<dbReference type="GO" id="GO:0005886">
    <property type="term" value="C:plasma membrane"/>
    <property type="evidence" value="ECO:0007669"/>
    <property type="project" value="UniProtKB-SubCell"/>
</dbReference>
<evidence type="ECO:0000256" key="6">
    <source>
        <dbReference type="ARBA" id="ARBA00022989"/>
    </source>
</evidence>
<dbReference type="PRINTS" id="PR00702">
    <property type="entry name" value="ACRIFLAVINRP"/>
</dbReference>
<keyword evidence="5 8" id="KW-0812">Transmembrane</keyword>
<dbReference type="InterPro" id="IPR004763">
    <property type="entry name" value="CusA-like"/>
</dbReference>
<gene>
    <name evidence="9" type="ORF">SAMN04488541_10399</name>
</gene>
<dbReference type="Pfam" id="PF00873">
    <property type="entry name" value="ACR_tran"/>
    <property type="match status" value="1"/>
</dbReference>
<dbReference type="SUPFAM" id="SSF82714">
    <property type="entry name" value="Multidrug efflux transporter AcrB TolC docking domain, DN and DC subdomains"/>
    <property type="match status" value="2"/>
</dbReference>
<feature type="transmembrane region" description="Helical" evidence="8">
    <location>
        <begin position="367"/>
        <end position="387"/>
    </location>
</feature>
<dbReference type="PANTHER" id="PTHR32063">
    <property type="match status" value="1"/>
</dbReference>
<dbReference type="PANTHER" id="PTHR32063:SF17">
    <property type="entry name" value="CATION EFFLUX SYSTEM PROTEIN"/>
    <property type="match status" value="1"/>
</dbReference>
<feature type="transmembrane region" description="Helical" evidence="8">
    <location>
        <begin position="477"/>
        <end position="503"/>
    </location>
</feature>
<dbReference type="SUPFAM" id="SSF82866">
    <property type="entry name" value="Multidrug efflux transporter AcrB transmembrane domain"/>
    <property type="match status" value="2"/>
</dbReference>
<feature type="transmembrane region" description="Helical" evidence="8">
    <location>
        <begin position="903"/>
        <end position="925"/>
    </location>
</feature>
<evidence type="ECO:0000313" key="9">
    <source>
        <dbReference type="EMBL" id="SFF47510.1"/>
    </source>
</evidence>
<feature type="transmembrane region" description="Helical" evidence="8">
    <location>
        <begin position="12"/>
        <end position="31"/>
    </location>
</feature>
<feature type="transmembrane region" description="Helical" evidence="8">
    <location>
        <begin position="931"/>
        <end position="953"/>
    </location>
</feature>
<dbReference type="InterPro" id="IPR001036">
    <property type="entry name" value="Acrflvin-R"/>
</dbReference>
<feature type="transmembrane region" description="Helical" evidence="8">
    <location>
        <begin position="448"/>
        <end position="465"/>
    </location>
</feature>
<keyword evidence="10" id="KW-1185">Reference proteome</keyword>
<dbReference type="Gene3D" id="3.30.70.1430">
    <property type="entry name" value="Multidrug efflux transporter AcrB pore domain"/>
    <property type="match status" value="2"/>
</dbReference>
<keyword evidence="4" id="KW-1003">Cell membrane</keyword>
<dbReference type="InterPro" id="IPR027463">
    <property type="entry name" value="AcrB_DN_DC_subdom"/>
</dbReference>
<feature type="transmembrane region" description="Helical" evidence="8">
    <location>
        <begin position="530"/>
        <end position="554"/>
    </location>
</feature>
<dbReference type="OrthoDB" id="636130at2"/>
<name>A0A1I2J0I4_9BACT</name>
<reference evidence="9 10" key="1">
    <citation type="submission" date="2016-10" db="EMBL/GenBank/DDBJ databases">
        <authorList>
            <person name="de Groot N.N."/>
        </authorList>
    </citation>
    <scope>NUCLEOTIDE SEQUENCE [LARGE SCALE GENOMIC DNA]</scope>
    <source>
        <strain>GEY</strain>
        <strain evidence="10">DSM 9560</strain>
    </source>
</reference>
<comment type="similarity">
    <text evidence="2">Belongs to the resistance-nodulation-cell division (RND) (TC 2.A.6) family.</text>
</comment>
<evidence type="ECO:0000256" key="4">
    <source>
        <dbReference type="ARBA" id="ARBA00022475"/>
    </source>
</evidence>
<dbReference type="Gene3D" id="3.30.2090.10">
    <property type="entry name" value="Multidrug efflux transporter AcrB TolC docking domain, DN and DC subdomains"/>
    <property type="match status" value="2"/>
</dbReference>
<dbReference type="AlphaFoldDB" id="A0A1I2J0I4"/>
<dbReference type="Gene3D" id="3.30.70.1320">
    <property type="entry name" value="Multidrug efflux transporter AcrB pore domain like"/>
    <property type="match status" value="1"/>
</dbReference>
<evidence type="ECO:0000256" key="7">
    <source>
        <dbReference type="ARBA" id="ARBA00023136"/>
    </source>
</evidence>
<dbReference type="RefSeq" id="WP_091548852.1">
    <property type="nucleotide sequence ID" value="NZ_FONY01000039.1"/>
</dbReference>
<evidence type="ECO:0000256" key="2">
    <source>
        <dbReference type="ARBA" id="ARBA00010942"/>
    </source>
</evidence>
<dbReference type="STRING" id="1003.SAMN04488541_10399"/>
<proteinExistence type="inferred from homology"/>
<comment type="subcellular location">
    <subcellularLocation>
        <location evidence="1">Cell membrane</location>
        <topology evidence="1">Multi-pass membrane protein</topology>
    </subcellularLocation>
</comment>
<dbReference type="NCBIfam" id="TIGR00914">
    <property type="entry name" value="2A0601"/>
    <property type="match status" value="1"/>
</dbReference>
<dbReference type="Gene3D" id="3.30.70.1440">
    <property type="entry name" value="Multidrug efflux transporter AcrB pore domain"/>
    <property type="match status" value="1"/>
</dbReference>
<keyword evidence="3" id="KW-0813">Transport</keyword>
<dbReference type="Proteomes" id="UP000199513">
    <property type="component" value="Unassembled WGS sequence"/>
</dbReference>
<keyword evidence="7 8" id="KW-0472">Membrane</keyword>
<evidence type="ECO:0000313" key="10">
    <source>
        <dbReference type="Proteomes" id="UP000199513"/>
    </source>
</evidence>
<sequence>MINKILIFSFRNPATVIIGALALMLVGYYAFTELKIEAYPDISDTNVTIITTYEGRAAEEVEQQVTIPIERALNSVPRVLSRRSRTIFGLSVVQLTFTDGTDDFYARQVVLEKLQAAEIPDEVQPELAPLTTPVGEIFRYIVENKGDFTPMEIRTLQDWVIKPALLQVQGVADVTTFGGPIKEFHILTSPEQLKHYDLNLNDLIDAVEKNNKNTGGNVIQRGGQGFAVRGIGTLRNEKDIENIVVKAVDGVPIFMRDVAKIEIAPPNPSGIFGYTVTEEDIDSNTGTEGIVLAIRGENPSELLKKLQAKIQELQTNELPNGIRLRIIYSRAELVGYTLKTVSHTLIEGLIIVVVVLIFFLSSLRSALIVAITIPISLLFAFLMMQLVGIPANLLSLGAIDFGIIVDGACVMAAALVRKVKEAEEKRDAQDLVVRDLCEISAKEIGQEIFFTVLIIILAYLPLFTLQRVEGKLFSPMAYTLSFGVIGGLICALTIIPVLISLAYKNYLKKKRRLNIKNYLLVWLEKGYEKLLPLLLTYCKPFLIATFGGVIFIYLTVLPQVGTEFLPELDEGSIFARCFLPSGVSIQENAKIAPIIRKVISKHTQVKNVFTQTGRNDDGTDPFAPNRTEIMISLKDYSLWAADTTKQELISQIRYELQTALPGAYFSFGQPIIDQVSEVVTGSAADLAISIIGDDLTLMRKTADSIVSIVREIQGASETGIEQEGIQTQLSIEIDRESAARYGINVSDIQLMIEAAIGGKIIGTVYEGARRFDIKIRFLPEYRDNIDVIKNLLINSPSGARIPLYQLAEIKLIDGQTNITRLNGKRLIAVRTNVRGRDQGGFVAECQKKIDAQIHLPKGYSIEYGGQFENLERAGKRLMLVIPLTFVLVGVLLFTLYRNLQDTLITILCVPLAALGGVIALLMRGYNFNVSAGVGFVSLFGVSVMAGVLLVSAYERKKKAGFYDFKKLVLQASVHELRPILMMLFVAIIGLIPAARSTGIGSDVQRPLATVIIGGLTTTLIFVPFIIPTLYYFLDWKSRKRK</sequence>
<feature type="transmembrane region" description="Helical" evidence="8">
    <location>
        <begin position="341"/>
        <end position="360"/>
    </location>
</feature>
<feature type="transmembrane region" description="Helical" evidence="8">
    <location>
        <begin position="393"/>
        <end position="416"/>
    </location>
</feature>
<accession>A0A1I2J0I4</accession>
<dbReference type="GO" id="GO:0042910">
    <property type="term" value="F:xenobiotic transmembrane transporter activity"/>
    <property type="evidence" value="ECO:0007669"/>
    <property type="project" value="TreeGrafter"/>
</dbReference>